<proteinExistence type="inferred from homology"/>
<keyword evidence="7" id="KW-1185">Reference proteome</keyword>
<dbReference type="InterPro" id="IPR011542">
    <property type="entry name" value="SUF_FeS_clus_asmbl_SufD"/>
</dbReference>
<dbReference type="Pfam" id="PF01458">
    <property type="entry name" value="SUFBD_core"/>
    <property type="match status" value="1"/>
</dbReference>
<dbReference type="AlphaFoldDB" id="A0A0C3RK84"/>
<evidence type="ECO:0000313" key="7">
    <source>
        <dbReference type="Proteomes" id="UP000031980"/>
    </source>
</evidence>
<comment type="similarity">
    <text evidence="1">Belongs to the iron-sulfur cluster assembly SufBD family.</text>
</comment>
<dbReference type="OrthoDB" id="9768262at2"/>
<dbReference type="Proteomes" id="UP000031937">
    <property type="component" value="Unassembled WGS sequence"/>
</dbReference>
<gene>
    <name evidence="4" type="ORF">BA92_02810</name>
    <name evidence="5" type="ORF">IE90_01960</name>
</gene>
<comment type="caution">
    <text evidence="4">The sequence shown here is derived from an EMBL/GenBank/DDBJ whole genome shotgun (WGS) entry which is preliminary data.</text>
</comment>
<dbReference type="SUPFAM" id="SSF101960">
    <property type="entry name" value="Stabilizer of iron transporter SufD"/>
    <property type="match status" value="1"/>
</dbReference>
<dbReference type="InterPro" id="IPR045595">
    <property type="entry name" value="SufBD_N"/>
</dbReference>
<dbReference type="PANTHER" id="PTHR43575">
    <property type="entry name" value="PROTEIN ABCI7, CHLOROPLASTIC"/>
    <property type="match status" value="1"/>
</dbReference>
<dbReference type="Proteomes" id="UP000031980">
    <property type="component" value="Unassembled WGS sequence"/>
</dbReference>
<name>A0A0C3RK84_9PORP</name>
<dbReference type="PANTHER" id="PTHR43575:SF1">
    <property type="entry name" value="PROTEIN ABCI7, CHLOROPLASTIC"/>
    <property type="match status" value="1"/>
</dbReference>
<reference evidence="5 6" key="2">
    <citation type="submission" date="2014-07" db="EMBL/GenBank/DDBJ databases">
        <title>Porphyromonadaceae bacterium OUH 334697 = ATCC BAA-2682 = DSM 28341 draft genome.</title>
        <authorList>
            <person name="Sydenham T.V."/>
            <person name="Hasman H."/>
            <person name="Justesen U.S."/>
        </authorList>
    </citation>
    <scope>NUCLEOTIDE SEQUENCE [LARGE SCALE GENOMIC DNA]</scope>
    <source>
        <strain evidence="5 6">OUH 334697</strain>
    </source>
</reference>
<dbReference type="InterPro" id="IPR055346">
    <property type="entry name" value="Fe-S_cluster_assembly_SufBD"/>
</dbReference>
<dbReference type="InterPro" id="IPR037284">
    <property type="entry name" value="SUF_FeS_clus_asmbl_SufBD_sf"/>
</dbReference>
<dbReference type="EMBL" id="JPIT01000008">
    <property type="protein sequence ID" value="KIO46815.1"/>
    <property type="molecule type" value="Genomic_DNA"/>
</dbReference>
<dbReference type="InterPro" id="IPR000825">
    <property type="entry name" value="SUF_FeS_clus_asmbl_SufBD_core"/>
</dbReference>
<evidence type="ECO:0000256" key="1">
    <source>
        <dbReference type="ARBA" id="ARBA00043967"/>
    </source>
</evidence>
<reference evidence="4 7" key="1">
    <citation type="submission" date="2014-07" db="EMBL/GenBank/DDBJ databases">
        <title>Porphyromonadaceae bacterium OUH 308042 = ATCC BAA-2681 = DSM 28342 draft genome.</title>
        <authorList>
            <person name="Sydenham T.V."/>
            <person name="Hasman H."/>
            <person name="Justensen U.S."/>
        </authorList>
    </citation>
    <scope>NUCLEOTIDE SEQUENCE [LARGE SCALE GENOMIC DNA]</scope>
    <source>
        <strain evidence="4 7">OUH 308042</strain>
    </source>
</reference>
<accession>A0A0C3RK84</accession>
<sequence>MEKIEKINNDFKALFQEGRNLLREGCGEIINRYREEAFRRFETIGGIPYKTEDYLYSNLLPVFDRDYKVVLKNIKQGVDLGEIFQCNVPDLNTNLVLTINGWFFDGNGKLELPEGVVVCSLAEASRKYKELFETHYNQYAKPGENDSLISLNTAFAQDGIFVYVPDRVIMDKPLQVVNLMRANADLMSFQRNLVIIGKEAKATVLVCDHTLSDDSFLSNNTTEVVVGENAAFEYYHVQNQHIEASQINSVFVSQKRNSRYDANVISLYGGFIRNNLFAALTEEGCECNLYGMYLSDKKQHVDNFTSIDHMAPRCTSNEHFKGVLDDAAVANFAGRITVRPDAQQTEAYQANNNLLLTDTAQVNTKPQLVIDADDVKCSHGATVGQIDEEAMFYLRSRGIGAAEARMMMMFGFAHEIVRRVKLEPLREKIDELVEKRLRGELTKCHNCVMHCKK</sequence>
<evidence type="ECO:0000313" key="5">
    <source>
        <dbReference type="EMBL" id="KIO46815.1"/>
    </source>
</evidence>
<dbReference type="EMBL" id="JPIU01000025">
    <property type="protein sequence ID" value="KIO46804.1"/>
    <property type="molecule type" value="Genomic_DNA"/>
</dbReference>
<dbReference type="NCBIfam" id="TIGR01981">
    <property type="entry name" value="sufD"/>
    <property type="match status" value="1"/>
</dbReference>
<feature type="domain" description="SUF system FeS cluster assembly SufBD N-terminal" evidence="3">
    <location>
        <begin position="6"/>
        <end position="176"/>
    </location>
</feature>
<evidence type="ECO:0000313" key="6">
    <source>
        <dbReference type="Proteomes" id="UP000031937"/>
    </source>
</evidence>
<dbReference type="RefSeq" id="WP_041502239.1">
    <property type="nucleotide sequence ID" value="NZ_JPIT01000008.1"/>
</dbReference>
<organism evidence="4 7">
    <name type="scientific">Sanguibacteroides justesenii</name>
    <dbReference type="NCBI Taxonomy" id="1547597"/>
    <lineage>
        <taxon>Bacteria</taxon>
        <taxon>Pseudomonadati</taxon>
        <taxon>Bacteroidota</taxon>
        <taxon>Bacteroidia</taxon>
        <taxon>Bacteroidales</taxon>
        <taxon>Porphyromonadaceae</taxon>
        <taxon>Sanguibacteroides</taxon>
    </lineage>
</organism>
<dbReference type="GO" id="GO:0016226">
    <property type="term" value="P:iron-sulfur cluster assembly"/>
    <property type="evidence" value="ECO:0007669"/>
    <property type="project" value="InterPro"/>
</dbReference>
<dbReference type="Pfam" id="PF19295">
    <property type="entry name" value="SufBD_N"/>
    <property type="match status" value="1"/>
</dbReference>
<feature type="domain" description="SUF system FeS cluster assembly SufBD core" evidence="2">
    <location>
        <begin position="184"/>
        <end position="412"/>
    </location>
</feature>
<evidence type="ECO:0000259" key="3">
    <source>
        <dbReference type="Pfam" id="PF19295"/>
    </source>
</evidence>
<evidence type="ECO:0000259" key="2">
    <source>
        <dbReference type="Pfam" id="PF01458"/>
    </source>
</evidence>
<evidence type="ECO:0000313" key="4">
    <source>
        <dbReference type="EMBL" id="KIO46804.1"/>
    </source>
</evidence>
<protein>
    <submittedName>
        <fullName evidence="4">Fe-S cluster assembly protein SufD</fullName>
    </submittedName>
</protein>